<dbReference type="GeneID" id="39872323"/>
<comment type="caution">
    <text evidence="2">The sequence shown here is derived from an EMBL/GenBank/DDBJ whole genome shotgun (WGS) entry which is preliminary data.</text>
</comment>
<reference evidence="2 3" key="1">
    <citation type="journal article" date="2017" name="BMC Genomics">
        <title>Whole-genome assembly of Babesia ovata and comparative genomics between closely related pathogens.</title>
        <authorList>
            <person name="Yamagishi J."/>
            <person name="Asada M."/>
            <person name="Hakimi H."/>
            <person name="Tanaka T.Q."/>
            <person name="Sugimoto C."/>
            <person name="Kawazu S."/>
        </authorList>
    </citation>
    <scope>NUCLEOTIDE SEQUENCE [LARGE SCALE GENOMIC DNA]</scope>
    <source>
        <strain evidence="2 3">Miyake</strain>
    </source>
</reference>
<proteinExistence type="predicted"/>
<evidence type="ECO:0000256" key="1">
    <source>
        <dbReference type="SAM" id="MobiDB-lite"/>
    </source>
</evidence>
<dbReference type="Proteomes" id="UP000236319">
    <property type="component" value="Unassembled WGS sequence"/>
</dbReference>
<gene>
    <name evidence="2" type="ORF">BOVATA_000460</name>
</gene>
<feature type="region of interest" description="Disordered" evidence="1">
    <location>
        <begin position="62"/>
        <end position="84"/>
    </location>
</feature>
<dbReference type="VEuPathDB" id="PiroplasmaDB:BOVATA_000460"/>
<dbReference type="AlphaFoldDB" id="A0A2H6K6D2"/>
<name>A0A2H6K6D2_9APIC</name>
<evidence type="ECO:0000313" key="3">
    <source>
        <dbReference type="Proteomes" id="UP000236319"/>
    </source>
</evidence>
<organism evidence="2 3">
    <name type="scientific">Babesia ovata</name>
    <dbReference type="NCBI Taxonomy" id="189622"/>
    <lineage>
        <taxon>Eukaryota</taxon>
        <taxon>Sar</taxon>
        <taxon>Alveolata</taxon>
        <taxon>Apicomplexa</taxon>
        <taxon>Aconoidasida</taxon>
        <taxon>Piroplasmida</taxon>
        <taxon>Babesiidae</taxon>
        <taxon>Babesia</taxon>
    </lineage>
</organism>
<keyword evidence="3" id="KW-1185">Reference proteome</keyword>
<feature type="compositionally biased region" description="Basic and acidic residues" evidence="1">
    <location>
        <begin position="69"/>
        <end position="79"/>
    </location>
</feature>
<protein>
    <submittedName>
        <fullName evidence="2">DNA mismatch repair protein, putative</fullName>
    </submittedName>
</protein>
<dbReference type="EMBL" id="BDSA01000001">
    <property type="protein sequence ID" value="GBE58553.1"/>
    <property type="molecule type" value="Genomic_DNA"/>
</dbReference>
<dbReference type="RefSeq" id="XP_028864796.1">
    <property type="nucleotide sequence ID" value="XM_029008963.1"/>
</dbReference>
<evidence type="ECO:0000313" key="2">
    <source>
        <dbReference type="EMBL" id="GBE58553.1"/>
    </source>
</evidence>
<sequence length="112" mass="12468">METQREEWKCELKVVVEVVDVLVEREHPAAAGEQRLDVDEVGGFGRQEVGADVEDVHAVEEYDEDVERGDEPECEHSVEEGSPDAVEECVHGGHEVCDRLSGDHFPQLGDDL</sequence>
<accession>A0A2H6K6D2</accession>